<keyword evidence="3 10" id="KW-1133">Transmembrane helix</keyword>
<reference evidence="12" key="1">
    <citation type="journal article" date="2023" name="Mol. Biol. Evol.">
        <title>Third-Generation Sequencing Reveals the Adaptive Role of the Epigenome in Three Deep-Sea Polychaetes.</title>
        <authorList>
            <person name="Perez M."/>
            <person name="Aroh O."/>
            <person name="Sun Y."/>
            <person name="Lan Y."/>
            <person name="Juniper S.K."/>
            <person name="Young C.R."/>
            <person name="Angers B."/>
            <person name="Qian P.Y."/>
        </authorList>
    </citation>
    <scope>NUCLEOTIDE SEQUENCE</scope>
    <source>
        <strain evidence="12">P08H-3</strain>
    </source>
</reference>
<feature type="region of interest" description="Disordered" evidence="9">
    <location>
        <begin position="278"/>
        <end position="298"/>
    </location>
</feature>
<keyword evidence="13" id="KW-1185">Reference proteome</keyword>
<keyword evidence="7 8" id="KW-0807">Transducer</keyword>
<feature type="transmembrane region" description="Helical" evidence="10">
    <location>
        <begin position="87"/>
        <end position="107"/>
    </location>
</feature>
<keyword evidence="6 8" id="KW-0675">Receptor</keyword>
<sequence>MRNVTNFFLANLALSDLCVGVFCVLPNLSKFLSPYWLLGKVLCKLYYFIQCTSYTASILILTVISLERYFAIIHPMLNKRITRMCRLRAVVVTIWTCAALYGMPNLIAYDIYRVNGTNGMLEFCVITGRWTIDMEVYSVINFVVLYVSPLLLISIMYIRISHVLWKSGRNMGVTASTYFSSKTNVTRPVLAEDFNHSEHSAELQNETASFGRLMSHPVGDVTWHDGETRLKRECSVDANRRKRAGWFSRRTISQRQWTRSVDEQDRVVEHRYRCCAKSGDEQQRNKQRQNEASKKGDNVTRRLTNPLARRRKVIRLLICIIVSFAICVLPHHIRLLWQNWSMTAMSLSFSHMLIPPTTFLFFYANSALNPFLYALLSVHFRRAFYDLMPSWCHRCKDKAAYNGTVARESRMSNLRTSTLENGTKPYLQSAMNTTLI</sequence>
<dbReference type="Pfam" id="PF00001">
    <property type="entry name" value="7tm_1"/>
    <property type="match status" value="1"/>
</dbReference>
<name>A0AAD9JI66_9ANNE</name>
<evidence type="ECO:0000256" key="8">
    <source>
        <dbReference type="RuleBase" id="RU000688"/>
    </source>
</evidence>
<organism evidence="12 13">
    <name type="scientific">Paralvinella palmiformis</name>
    <dbReference type="NCBI Taxonomy" id="53620"/>
    <lineage>
        <taxon>Eukaryota</taxon>
        <taxon>Metazoa</taxon>
        <taxon>Spiralia</taxon>
        <taxon>Lophotrochozoa</taxon>
        <taxon>Annelida</taxon>
        <taxon>Polychaeta</taxon>
        <taxon>Sedentaria</taxon>
        <taxon>Canalipalpata</taxon>
        <taxon>Terebellida</taxon>
        <taxon>Terebelliformia</taxon>
        <taxon>Alvinellidae</taxon>
        <taxon>Paralvinella</taxon>
    </lineage>
</organism>
<evidence type="ECO:0000313" key="12">
    <source>
        <dbReference type="EMBL" id="KAK2153156.1"/>
    </source>
</evidence>
<comment type="subcellular location">
    <subcellularLocation>
        <location evidence="1">Membrane</location>
        <topology evidence="1">Multi-pass membrane protein</topology>
    </subcellularLocation>
</comment>
<evidence type="ECO:0000256" key="6">
    <source>
        <dbReference type="ARBA" id="ARBA00023170"/>
    </source>
</evidence>
<evidence type="ECO:0000256" key="9">
    <source>
        <dbReference type="SAM" id="MobiDB-lite"/>
    </source>
</evidence>
<dbReference type="Gene3D" id="1.20.1070.10">
    <property type="entry name" value="Rhodopsin 7-helix transmembrane proteins"/>
    <property type="match status" value="2"/>
</dbReference>
<dbReference type="GO" id="GO:0004930">
    <property type="term" value="F:G protein-coupled receptor activity"/>
    <property type="evidence" value="ECO:0007669"/>
    <property type="project" value="UniProtKB-KW"/>
</dbReference>
<dbReference type="PROSITE" id="PS50262">
    <property type="entry name" value="G_PROTEIN_RECEP_F1_2"/>
    <property type="match status" value="1"/>
</dbReference>
<evidence type="ECO:0000256" key="2">
    <source>
        <dbReference type="ARBA" id="ARBA00022692"/>
    </source>
</evidence>
<evidence type="ECO:0000313" key="13">
    <source>
        <dbReference type="Proteomes" id="UP001208570"/>
    </source>
</evidence>
<comment type="similarity">
    <text evidence="8">Belongs to the G-protein coupled receptor 1 family.</text>
</comment>
<evidence type="ECO:0000256" key="4">
    <source>
        <dbReference type="ARBA" id="ARBA00023040"/>
    </source>
</evidence>
<evidence type="ECO:0000256" key="1">
    <source>
        <dbReference type="ARBA" id="ARBA00004141"/>
    </source>
</evidence>
<dbReference type="Proteomes" id="UP001208570">
    <property type="component" value="Unassembled WGS sequence"/>
</dbReference>
<accession>A0AAD9JI66</accession>
<dbReference type="InterPro" id="IPR017452">
    <property type="entry name" value="GPCR_Rhodpsn_7TM"/>
</dbReference>
<dbReference type="PANTHER" id="PTHR45695:SF9">
    <property type="entry name" value="LEUCOKININ RECEPTOR"/>
    <property type="match status" value="1"/>
</dbReference>
<dbReference type="SUPFAM" id="SSF81321">
    <property type="entry name" value="Family A G protein-coupled receptor-like"/>
    <property type="match status" value="1"/>
</dbReference>
<dbReference type="PANTHER" id="PTHR45695">
    <property type="entry name" value="LEUCOKININ RECEPTOR-RELATED"/>
    <property type="match status" value="1"/>
</dbReference>
<dbReference type="InterPro" id="IPR000276">
    <property type="entry name" value="GPCR_Rhodpsn"/>
</dbReference>
<proteinExistence type="inferred from homology"/>
<keyword evidence="2 8" id="KW-0812">Transmembrane</keyword>
<feature type="domain" description="G-protein coupled receptors family 1 profile" evidence="11">
    <location>
        <begin position="1"/>
        <end position="373"/>
    </location>
</feature>
<evidence type="ECO:0000256" key="10">
    <source>
        <dbReference type="SAM" id="Phobius"/>
    </source>
</evidence>
<gene>
    <name evidence="12" type="ORF">LSH36_305g01023</name>
</gene>
<feature type="transmembrane region" description="Helical" evidence="10">
    <location>
        <begin position="139"/>
        <end position="160"/>
    </location>
</feature>
<dbReference type="PRINTS" id="PR00237">
    <property type="entry name" value="GPCRRHODOPSN"/>
</dbReference>
<dbReference type="AlphaFoldDB" id="A0AAD9JI66"/>
<evidence type="ECO:0000256" key="5">
    <source>
        <dbReference type="ARBA" id="ARBA00023136"/>
    </source>
</evidence>
<evidence type="ECO:0000256" key="7">
    <source>
        <dbReference type="ARBA" id="ARBA00023224"/>
    </source>
</evidence>
<evidence type="ECO:0000259" key="11">
    <source>
        <dbReference type="PROSITE" id="PS50262"/>
    </source>
</evidence>
<dbReference type="PROSITE" id="PS00237">
    <property type="entry name" value="G_PROTEIN_RECEP_F1_1"/>
    <property type="match status" value="1"/>
</dbReference>
<feature type="transmembrane region" description="Helical" evidence="10">
    <location>
        <begin position="7"/>
        <end position="25"/>
    </location>
</feature>
<comment type="caution">
    <text evidence="12">The sequence shown here is derived from an EMBL/GenBank/DDBJ whole genome shotgun (WGS) entry which is preliminary data.</text>
</comment>
<keyword evidence="4 8" id="KW-0297">G-protein coupled receptor</keyword>
<protein>
    <recommendedName>
        <fullName evidence="11">G-protein coupled receptors family 1 profile domain-containing protein</fullName>
    </recommendedName>
</protein>
<feature type="transmembrane region" description="Helical" evidence="10">
    <location>
        <begin position="45"/>
        <end position="66"/>
    </location>
</feature>
<keyword evidence="5 10" id="KW-0472">Membrane</keyword>
<feature type="transmembrane region" description="Helical" evidence="10">
    <location>
        <begin position="353"/>
        <end position="376"/>
    </location>
</feature>
<dbReference type="GO" id="GO:0005886">
    <property type="term" value="C:plasma membrane"/>
    <property type="evidence" value="ECO:0007669"/>
    <property type="project" value="TreeGrafter"/>
</dbReference>
<evidence type="ECO:0000256" key="3">
    <source>
        <dbReference type="ARBA" id="ARBA00022989"/>
    </source>
</evidence>
<dbReference type="EMBL" id="JAODUP010000305">
    <property type="protein sequence ID" value="KAK2153156.1"/>
    <property type="molecule type" value="Genomic_DNA"/>
</dbReference>
<feature type="transmembrane region" description="Helical" evidence="10">
    <location>
        <begin position="313"/>
        <end position="333"/>
    </location>
</feature>